<evidence type="ECO:0000256" key="1">
    <source>
        <dbReference type="SAM" id="SignalP"/>
    </source>
</evidence>
<accession>A0A167UPR6</accession>
<keyword evidence="3" id="KW-1185">Reference proteome</keyword>
<proteinExistence type="predicted"/>
<dbReference type="Proteomes" id="UP000076532">
    <property type="component" value="Unassembled WGS sequence"/>
</dbReference>
<sequence length="92" mass="10522">MLKKHWVLCIYAVLLMTVQQAQTRHHKFQLVHRGVRVSLDRPLHIFGLGDWGVLHTIRGSELEEVVGGYVERGSEVEVEEKAEEEKIGNAHP</sequence>
<name>A0A167UPR6_9AGAM</name>
<feature type="signal peptide" evidence="1">
    <location>
        <begin position="1"/>
        <end position="23"/>
    </location>
</feature>
<reference evidence="2 3" key="1">
    <citation type="journal article" date="2016" name="Mol. Biol. Evol.">
        <title>Comparative Genomics of Early-Diverging Mushroom-Forming Fungi Provides Insights into the Origins of Lignocellulose Decay Capabilities.</title>
        <authorList>
            <person name="Nagy L.G."/>
            <person name="Riley R."/>
            <person name="Tritt A."/>
            <person name="Adam C."/>
            <person name="Daum C."/>
            <person name="Floudas D."/>
            <person name="Sun H."/>
            <person name="Yadav J.S."/>
            <person name="Pangilinan J."/>
            <person name="Larsson K.H."/>
            <person name="Matsuura K."/>
            <person name="Barry K."/>
            <person name="Labutti K."/>
            <person name="Kuo R."/>
            <person name="Ohm R.A."/>
            <person name="Bhattacharya S.S."/>
            <person name="Shirouzu T."/>
            <person name="Yoshinaga Y."/>
            <person name="Martin F.M."/>
            <person name="Grigoriev I.V."/>
            <person name="Hibbett D.S."/>
        </authorList>
    </citation>
    <scope>NUCLEOTIDE SEQUENCE [LARGE SCALE GENOMIC DNA]</scope>
    <source>
        <strain evidence="2 3">CBS 109695</strain>
    </source>
</reference>
<feature type="chain" id="PRO_5007893107" evidence="1">
    <location>
        <begin position="24"/>
        <end position="92"/>
    </location>
</feature>
<dbReference type="AlphaFoldDB" id="A0A167UPR6"/>
<gene>
    <name evidence="2" type="ORF">FIBSPDRAFT_878791</name>
</gene>
<keyword evidence="1" id="KW-0732">Signal</keyword>
<evidence type="ECO:0000313" key="2">
    <source>
        <dbReference type="EMBL" id="KZP04163.1"/>
    </source>
</evidence>
<protein>
    <submittedName>
        <fullName evidence="2">Uncharacterized protein</fullName>
    </submittedName>
</protein>
<evidence type="ECO:0000313" key="3">
    <source>
        <dbReference type="Proteomes" id="UP000076532"/>
    </source>
</evidence>
<dbReference type="EMBL" id="KV417952">
    <property type="protein sequence ID" value="KZP04163.1"/>
    <property type="molecule type" value="Genomic_DNA"/>
</dbReference>
<organism evidence="2 3">
    <name type="scientific">Athelia psychrophila</name>
    <dbReference type="NCBI Taxonomy" id="1759441"/>
    <lineage>
        <taxon>Eukaryota</taxon>
        <taxon>Fungi</taxon>
        <taxon>Dikarya</taxon>
        <taxon>Basidiomycota</taxon>
        <taxon>Agaricomycotina</taxon>
        <taxon>Agaricomycetes</taxon>
        <taxon>Agaricomycetidae</taxon>
        <taxon>Atheliales</taxon>
        <taxon>Atheliaceae</taxon>
        <taxon>Athelia</taxon>
    </lineage>
</organism>